<gene>
    <name evidence="1" type="ORF">CDD82_2408</name>
</gene>
<keyword evidence="2" id="KW-1185">Reference proteome</keyword>
<reference evidence="1 2" key="1">
    <citation type="submission" date="2017-06" db="EMBL/GenBank/DDBJ databases">
        <title>Ant-infecting Ophiocordyceps genomes reveal a high diversity of potential behavioral manipulation genes and a possible major role for enterotoxins.</title>
        <authorList>
            <person name="De Bekker C."/>
            <person name="Evans H.C."/>
            <person name="Brachmann A."/>
            <person name="Hughes D.P."/>
        </authorList>
    </citation>
    <scope>NUCLEOTIDE SEQUENCE [LARGE SCALE GENOMIC DNA]</scope>
    <source>
        <strain evidence="1 2">1348a</strain>
    </source>
</reference>
<dbReference type="AlphaFoldDB" id="A0A2C5ZBY7"/>
<organism evidence="1 2">
    <name type="scientific">Ophiocordyceps australis</name>
    <dbReference type="NCBI Taxonomy" id="1399860"/>
    <lineage>
        <taxon>Eukaryota</taxon>
        <taxon>Fungi</taxon>
        <taxon>Dikarya</taxon>
        <taxon>Ascomycota</taxon>
        <taxon>Pezizomycotina</taxon>
        <taxon>Sordariomycetes</taxon>
        <taxon>Hypocreomycetidae</taxon>
        <taxon>Hypocreales</taxon>
        <taxon>Ophiocordycipitaceae</taxon>
        <taxon>Ophiocordyceps</taxon>
    </lineage>
</organism>
<dbReference type="Proteomes" id="UP000224854">
    <property type="component" value="Unassembled WGS sequence"/>
</dbReference>
<accession>A0A2C5ZBY7</accession>
<evidence type="ECO:0000313" key="1">
    <source>
        <dbReference type="EMBL" id="PHH79395.1"/>
    </source>
</evidence>
<sequence length="116" mass="11780">MLPTLATFRGHVFCGGAGPMSRAGAAGWLAIADTEDTSLPQALRCCALLDGQCLPVPELAPGALAGNTERLLGSALTPALPRPPPPTAATISPTAALQRPIIKKIPLLGRPASLLP</sequence>
<proteinExistence type="predicted"/>
<name>A0A2C5ZBY7_9HYPO</name>
<evidence type="ECO:0000313" key="2">
    <source>
        <dbReference type="Proteomes" id="UP000224854"/>
    </source>
</evidence>
<protein>
    <submittedName>
        <fullName evidence="1">Uncharacterized protein</fullName>
    </submittedName>
</protein>
<dbReference type="EMBL" id="NJEU01000187">
    <property type="protein sequence ID" value="PHH79395.1"/>
    <property type="molecule type" value="Genomic_DNA"/>
</dbReference>
<comment type="caution">
    <text evidence="1">The sequence shown here is derived from an EMBL/GenBank/DDBJ whole genome shotgun (WGS) entry which is preliminary data.</text>
</comment>